<comment type="caution">
    <text evidence="5">The sequence shown here is derived from an EMBL/GenBank/DDBJ whole genome shotgun (WGS) entry which is preliminary data.</text>
</comment>
<keyword evidence="5" id="KW-0489">Methyltransferase</keyword>
<dbReference type="EMBL" id="VYDO01000185">
    <property type="protein sequence ID" value="MYG38477.1"/>
    <property type="molecule type" value="Genomic_DNA"/>
</dbReference>
<dbReference type="PANTHER" id="PTHR32319">
    <property type="entry name" value="BACTERIAL HEMOLYSIN-LIKE PROTEIN"/>
    <property type="match status" value="1"/>
</dbReference>
<protein>
    <submittedName>
        <fullName evidence="5">TlyA family RNA methyltransferase</fullName>
    </submittedName>
</protein>
<dbReference type="SUPFAM" id="SSF55174">
    <property type="entry name" value="Alpha-L RNA-binding motif"/>
    <property type="match status" value="1"/>
</dbReference>
<dbReference type="CDD" id="cd00165">
    <property type="entry name" value="S4"/>
    <property type="match status" value="1"/>
</dbReference>
<evidence type="ECO:0000256" key="3">
    <source>
        <dbReference type="PROSITE-ProRule" id="PRU00182"/>
    </source>
</evidence>
<dbReference type="PANTHER" id="PTHR32319:SF0">
    <property type="entry name" value="BACTERIAL HEMOLYSIN-LIKE PROTEIN"/>
    <property type="match status" value="1"/>
</dbReference>
<sequence>MGQGQMRLDQLLVERGLAPSRQQAQRWIRAGRVRSGARILDKPGQATSCQLALQVQQPARFVSRGGEKLLGAIRTFGLQAAGRTALDAGISTGGFTDCLLQQGCRHIYGVDVGYGQVAWRLRQDSRLLLKERCNLRYLTPAMLYGPDDVWADLAVADLSFISLGLVLPTLKALLRPPQEAVVLVKPQFEVGRALVGRGGVVRDAQAQASAIKAVQAKAQHLNWCAVGLAPSPVKGAAGNQEYWLHLVPPDQRKGRDIVEPKQVEATVQAALGQDNEPAAGQQALAGA</sequence>
<gene>
    <name evidence="5" type="ORF">F4162_05725</name>
</gene>
<accession>A0A6B1F8H5</accession>
<evidence type="ECO:0000259" key="4">
    <source>
        <dbReference type="SMART" id="SM00363"/>
    </source>
</evidence>
<dbReference type="PIRSF" id="PIRSF005578">
    <property type="entry name" value="TlyA"/>
    <property type="match status" value="1"/>
</dbReference>
<dbReference type="GO" id="GO:0003723">
    <property type="term" value="F:RNA binding"/>
    <property type="evidence" value="ECO:0007669"/>
    <property type="project" value="UniProtKB-KW"/>
</dbReference>
<organism evidence="5">
    <name type="scientific">Synechococcus sp. SB0676_bin_10</name>
    <dbReference type="NCBI Taxonomy" id="2604869"/>
    <lineage>
        <taxon>Bacteria</taxon>
        <taxon>Bacillati</taxon>
        <taxon>Cyanobacteriota</taxon>
        <taxon>Cyanophyceae</taxon>
        <taxon>Synechococcales</taxon>
        <taxon>Synechococcaceae</taxon>
        <taxon>Synechococcus</taxon>
    </lineage>
</organism>
<dbReference type="InterPro" id="IPR002942">
    <property type="entry name" value="S4_RNA-bd"/>
</dbReference>
<evidence type="ECO:0000256" key="2">
    <source>
        <dbReference type="ARBA" id="ARBA00029460"/>
    </source>
</evidence>
<evidence type="ECO:0000256" key="1">
    <source>
        <dbReference type="ARBA" id="ARBA00022884"/>
    </source>
</evidence>
<dbReference type="Gene3D" id="3.10.290.10">
    <property type="entry name" value="RNA-binding S4 domain"/>
    <property type="match status" value="1"/>
</dbReference>
<dbReference type="Pfam" id="PF01728">
    <property type="entry name" value="FtsJ"/>
    <property type="match status" value="1"/>
</dbReference>
<dbReference type="Gene3D" id="3.40.50.150">
    <property type="entry name" value="Vaccinia Virus protein VP39"/>
    <property type="match status" value="1"/>
</dbReference>
<dbReference type="SMART" id="SM00363">
    <property type="entry name" value="S4"/>
    <property type="match status" value="1"/>
</dbReference>
<dbReference type="NCBIfam" id="TIGR00478">
    <property type="entry name" value="tly"/>
    <property type="match status" value="1"/>
</dbReference>
<keyword evidence="5" id="KW-0808">Transferase</keyword>
<dbReference type="InterPro" id="IPR004538">
    <property type="entry name" value="Hemolysin_A/TlyA"/>
</dbReference>
<reference evidence="5" key="1">
    <citation type="submission" date="2019-09" db="EMBL/GenBank/DDBJ databases">
        <title>Characterisation of the sponge microbiome using genome-centric metagenomics.</title>
        <authorList>
            <person name="Engelberts J.P."/>
            <person name="Robbins S.J."/>
            <person name="De Goeij J.M."/>
            <person name="Aranda M."/>
            <person name="Bell S.C."/>
            <person name="Webster N.S."/>
        </authorList>
    </citation>
    <scope>NUCLEOTIDE SEQUENCE</scope>
    <source>
        <strain evidence="5">SB0676_bin_10</strain>
    </source>
</reference>
<dbReference type="InterPro" id="IPR036986">
    <property type="entry name" value="S4_RNA-bd_sf"/>
</dbReference>
<keyword evidence="1 3" id="KW-0694">RNA-binding</keyword>
<dbReference type="InterPro" id="IPR029063">
    <property type="entry name" value="SAM-dependent_MTases_sf"/>
</dbReference>
<dbReference type="PROSITE" id="PS50889">
    <property type="entry name" value="S4"/>
    <property type="match status" value="1"/>
</dbReference>
<dbReference type="InterPro" id="IPR047048">
    <property type="entry name" value="TlyA"/>
</dbReference>
<dbReference type="InterPro" id="IPR002877">
    <property type="entry name" value="RNA_MeTrfase_FtsJ_dom"/>
</dbReference>
<evidence type="ECO:0000313" key="5">
    <source>
        <dbReference type="EMBL" id="MYG38477.1"/>
    </source>
</evidence>
<dbReference type="AlphaFoldDB" id="A0A6B1F8H5"/>
<dbReference type="Pfam" id="PF01479">
    <property type="entry name" value="S4"/>
    <property type="match status" value="1"/>
</dbReference>
<feature type="domain" description="RNA-binding S4" evidence="4">
    <location>
        <begin position="6"/>
        <end position="67"/>
    </location>
</feature>
<dbReference type="GO" id="GO:0032259">
    <property type="term" value="P:methylation"/>
    <property type="evidence" value="ECO:0007669"/>
    <property type="project" value="UniProtKB-KW"/>
</dbReference>
<name>A0A6B1F8H5_9SYNE</name>
<dbReference type="GO" id="GO:0008168">
    <property type="term" value="F:methyltransferase activity"/>
    <property type="evidence" value="ECO:0007669"/>
    <property type="project" value="UniProtKB-KW"/>
</dbReference>
<comment type="similarity">
    <text evidence="2">Belongs to the TlyA family.</text>
</comment>
<dbReference type="SUPFAM" id="SSF53335">
    <property type="entry name" value="S-adenosyl-L-methionine-dependent methyltransferases"/>
    <property type="match status" value="1"/>
</dbReference>
<proteinExistence type="inferred from homology"/>